<evidence type="ECO:0000313" key="2">
    <source>
        <dbReference type="Proteomes" id="UP000814176"/>
    </source>
</evidence>
<dbReference type="EMBL" id="JADCUA010000026">
    <property type="protein sequence ID" value="KAH9831407.1"/>
    <property type="molecule type" value="Genomic_DNA"/>
</dbReference>
<dbReference type="PANTHER" id="PTHR35179">
    <property type="entry name" value="PROTEIN CBG02620"/>
    <property type="match status" value="1"/>
</dbReference>
<accession>A0ABQ8K3L7</accession>
<comment type="caution">
    <text evidence="1">The sequence shown here is derived from an EMBL/GenBank/DDBJ whole genome shotgun (WGS) entry which is preliminary data.</text>
</comment>
<keyword evidence="2" id="KW-1185">Reference proteome</keyword>
<name>A0ABQ8K3L7_9APHY</name>
<dbReference type="RefSeq" id="XP_047774534.1">
    <property type="nucleotide sequence ID" value="XM_047924926.1"/>
</dbReference>
<proteinExistence type="predicted"/>
<organism evidence="1 2">
    <name type="scientific">Rhodofomes roseus</name>
    <dbReference type="NCBI Taxonomy" id="34475"/>
    <lineage>
        <taxon>Eukaryota</taxon>
        <taxon>Fungi</taxon>
        <taxon>Dikarya</taxon>
        <taxon>Basidiomycota</taxon>
        <taxon>Agaricomycotina</taxon>
        <taxon>Agaricomycetes</taxon>
        <taxon>Polyporales</taxon>
        <taxon>Rhodofomes</taxon>
    </lineage>
</organism>
<dbReference type="PANTHER" id="PTHR35179:SF2">
    <property type="entry name" value="START DOMAIN-CONTAINING PROTEIN"/>
    <property type="match status" value="1"/>
</dbReference>
<dbReference type="Proteomes" id="UP000814176">
    <property type="component" value="Unassembled WGS sequence"/>
</dbReference>
<gene>
    <name evidence="1" type="ORF">C8Q71DRAFT_782416</name>
</gene>
<reference evidence="1 2" key="1">
    <citation type="journal article" date="2021" name="Environ. Microbiol.">
        <title>Gene family expansions and transcriptome signatures uncover fungal adaptations to wood decay.</title>
        <authorList>
            <person name="Hage H."/>
            <person name="Miyauchi S."/>
            <person name="Viragh M."/>
            <person name="Drula E."/>
            <person name="Min B."/>
            <person name="Chaduli D."/>
            <person name="Navarro D."/>
            <person name="Favel A."/>
            <person name="Norest M."/>
            <person name="Lesage-Meessen L."/>
            <person name="Balint B."/>
            <person name="Merenyi Z."/>
            <person name="de Eugenio L."/>
            <person name="Morin E."/>
            <person name="Martinez A.T."/>
            <person name="Baldrian P."/>
            <person name="Stursova M."/>
            <person name="Martinez M.J."/>
            <person name="Novotny C."/>
            <person name="Magnuson J.K."/>
            <person name="Spatafora J.W."/>
            <person name="Maurice S."/>
            <person name="Pangilinan J."/>
            <person name="Andreopoulos W."/>
            <person name="LaButti K."/>
            <person name="Hundley H."/>
            <person name="Na H."/>
            <person name="Kuo A."/>
            <person name="Barry K."/>
            <person name="Lipzen A."/>
            <person name="Henrissat B."/>
            <person name="Riley R."/>
            <person name="Ahrendt S."/>
            <person name="Nagy L.G."/>
            <person name="Grigoriev I.V."/>
            <person name="Martin F."/>
            <person name="Rosso M.N."/>
        </authorList>
    </citation>
    <scope>NUCLEOTIDE SEQUENCE [LARGE SCALE GENOMIC DNA]</scope>
    <source>
        <strain evidence="1 2">CIRM-BRFM 1785</strain>
    </source>
</reference>
<protein>
    <submittedName>
        <fullName evidence="1">Uncharacterized protein</fullName>
    </submittedName>
</protein>
<sequence>MWLNREVPFQVTPDEGTHCIYEDGWKVQAYPMLPWFHAVDTVMSQGSRQMDWSGVDFVASRNTLRKLLRWTKESKPDDFRIDTQLAGERTVVFGQWVERMWMNADKRYPGYGRSFEHESTCAAPGLEHLNTTGHTRIIKYTFGGLTMVVGFEVDAYIASGNPSGPLTVEEATFSPNNLRTDVPHKPYVDVIHAGSQVPQENLVEIKTGKKIRWKETYPQLFLSQTPHLFAASHEQGQFHQIRRLTTNDPEMRELAAGFQGDFSRLRNALVLSRDALRRHKQSARLSLNLC</sequence>
<evidence type="ECO:0000313" key="1">
    <source>
        <dbReference type="EMBL" id="KAH9831407.1"/>
    </source>
</evidence>
<dbReference type="GeneID" id="72005658"/>